<accession>A0A0B1TJQ3</accession>
<sequence length="227" mass="25575">MIEDAMKQTHFKRLMIEPSFLLFISCTDTSTIRLIIERLSVLRQALPCTYYIVHLAAVFGDIDIADDGTCHGLQYLPKLEEFYNAFRLAASREEAARILKIRLFQKLSRYTGISKIMVACSSDELAQLMITQLCFGRGGCVSKMTDVVEKTPSGTTFIRPLRDVSSAEMATALRLENIENYVLFPESSANNNEAPSSLHVWEAPEKGSVQRMSSAYLEHFVEEGFEV</sequence>
<organism evidence="3 4">
    <name type="scientific">Oesophagostomum dentatum</name>
    <name type="common">Nodular worm</name>
    <dbReference type="NCBI Taxonomy" id="61180"/>
    <lineage>
        <taxon>Eukaryota</taxon>
        <taxon>Metazoa</taxon>
        <taxon>Ecdysozoa</taxon>
        <taxon>Nematoda</taxon>
        <taxon>Chromadorea</taxon>
        <taxon>Rhabditida</taxon>
        <taxon>Rhabditina</taxon>
        <taxon>Rhabditomorpha</taxon>
        <taxon>Strongyloidea</taxon>
        <taxon>Strongylidae</taxon>
        <taxon>Oesophagostomum</taxon>
    </lineage>
</organism>
<keyword evidence="2" id="KW-0819">tRNA processing</keyword>
<dbReference type="EMBL" id="KN549400">
    <property type="protein sequence ID" value="KHJ97778.1"/>
    <property type="molecule type" value="Genomic_DNA"/>
</dbReference>
<dbReference type="PANTHER" id="PTHR20882:SF14">
    <property type="entry name" value="CYTOPLASMIC TRNA 2-THIOLATION PROTEIN 2"/>
    <property type="match status" value="1"/>
</dbReference>
<dbReference type="InterPro" id="IPR014729">
    <property type="entry name" value="Rossmann-like_a/b/a_fold"/>
</dbReference>
<evidence type="ECO:0000313" key="4">
    <source>
        <dbReference type="Proteomes" id="UP000053660"/>
    </source>
</evidence>
<evidence type="ECO:0000256" key="1">
    <source>
        <dbReference type="ARBA" id="ARBA00022490"/>
    </source>
</evidence>
<gene>
    <name evidence="3" type="ORF">OESDEN_02248</name>
</gene>
<reference evidence="3 4" key="1">
    <citation type="submission" date="2014-03" db="EMBL/GenBank/DDBJ databases">
        <title>Draft genome of the hookworm Oesophagostomum dentatum.</title>
        <authorList>
            <person name="Mitreva M."/>
        </authorList>
    </citation>
    <scope>NUCLEOTIDE SEQUENCE [LARGE SCALE GENOMIC DNA]</scope>
    <source>
        <strain evidence="3 4">OD-Hann</strain>
    </source>
</reference>
<evidence type="ECO:0000313" key="3">
    <source>
        <dbReference type="EMBL" id="KHJ97778.1"/>
    </source>
</evidence>
<dbReference type="AlphaFoldDB" id="A0A0B1TJQ3"/>
<dbReference type="GO" id="GO:0000049">
    <property type="term" value="F:tRNA binding"/>
    <property type="evidence" value="ECO:0007669"/>
    <property type="project" value="InterPro"/>
</dbReference>
<dbReference type="GO" id="GO:0016783">
    <property type="term" value="F:sulfurtransferase activity"/>
    <property type="evidence" value="ECO:0007669"/>
    <property type="project" value="TreeGrafter"/>
</dbReference>
<dbReference type="OrthoDB" id="25129at2759"/>
<dbReference type="SUPFAM" id="SSF52402">
    <property type="entry name" value="Adenine nucleotide alpha hydrolases-like"/>
    <property type="match status" value="1"/>
</dbReference>
<dbReference type="Gene3D" id="3.40.50.620">
    <property type="entry name" value="HUPs"/>
    <property type="match status" value="1"/>
</dbReference>
<keyword evidence="1" id="KW-0963">Cytoplasm</keyword>
<dbReference type="GO" id="GO:0002143">
    <property type="term" value="P:tRNA wobble position uridine thiolation"/>
    <property type="evidence" value="ECO:0007669"/>
    <property type="project" value="TreeGrafter"/>
</dbReference>
<dbReference type="GO" id="GO:0005829">
    <property type="term" value="C:cytosol"/>
    <property type="evidence" value="ECO:0007669"/>
    <property type="project" value="TreeGrafter"/>
</dbReference>
<evidence type="ECO:0000256" key="2">
    <source>
        <dbReference type="ARBA" id="ARBA00022694"/>
    </source>
</evidence>
<keyword evidence="4" id="KW-1185">Reference proteome</keyword>
<protein>
    <submittedName>
        <fullName evidence="3">Uncharacterized protein</fullName>
    </submittedName>
</protein>
<dbReference type="InterPro" id="IPR019407">
    <property type="entry name" value="CTU2"/>
</dbReference>
<dbReference type="Proteomes" id="UP000053660">
    <property type="component" value="Unassembled WGS sequence"/>
</dbReference>
<proteinExistence type="predicted"/>
<name>A0A0B1TJQ3_OESDE</name>
<dbReference type="PANTHER" id="PTHR20882">
    <property type="entry name" value="CYTOPLASMIC TRNA 2-THIOLATION PROTEIN 2"/>
    <property type="match status" value="1"/>
</dbReference>